<evidence type="ECO:0000313" key="5">
    <source>
        <dbReference type="Proteomes" id="UP000664332"/>
    </source>
</evidence>
<keyword evidence="5" id="KW-1185">Reference proteome</keyword>
<dbReference type="Pfam" id="PF23186">
    <property type="entry name" value="DUF7059"/>
    <property type="match status" value="1"/>
</dbReference>
<dbReference type="GO" id="GO:0008757">
    <property type="term" value="F:S-adenosylmethionine-dependent methyltransferase activity"/>
    <property type="evidence" value="ECO:0007669"/>
    <property type="project" value="UniProtKB-ARBA"/>
</dbReference>
<feature type="domain" description="Methyltransferase small" evidence="1">
    <location>
        <begin position="155"/>
        <end position="246"/>
    </location>
</feature>
<organism evidence="4 5">
    <name type="scientific">Corynebacterium mendelii</name>
    <dbReference type="NCBI Taxonomy" id="2765362"/>
    <lineage>
        <taxon>Bacteria</taxon>
        <taxon>Bacillati</taxon>
        <taxon>Actinomycetota</taxon>
        <taxon>Actinomycetes</taxon>
        <taxon>Mycobacteriales</taxon>
        <taxon>Corynebacteriaceae</taxon>
        <taxon>Corynebacterium</taxon>
    </lineage>
</organism>
<dbReference type="SUPFAM" id="SSF53335">
    <property type="entry name" value="S-adenosyl-L-methionine-dependent methyltransferases"/>
    <property type="match status" value="1"/>
</dbReference>
<dbReference type="AlphaFoldDB" id="A0A939IWE9"/>
<name>A0A939IWE9_9CORY</name>
<comment type="caution">
    <text evidence="4">The sequence shown here is derived from an EMBL/GenBank/DDBJ whole genome shotgun (WGS) entry which is preliminary data.</text>
</comment>
<dbReference type="Proteomes" id="UP000664332">
    <property type="component" value="Unassembled WGS sequence"/>
</dbReference>
<dbReference type="Pfam" id="PF05175">
    <property type="entry name" value="MTS"/>
    <property type="match status" value="1"/>
</dbReference>
<evidence type="ECO:0000259" key="3">
    <source>
        <dbReference type="Pfam" id="PF25004"/>
    </source>
</evidence>
<dbReference type="GO" id="GO:0008170">
    <property type="term" value="F:N-methyltransferase activity"/>
    <property type="evidence" value="ECO:0007669"/>
    <property type="project" value="UniProtKB-ARBA"/>
</dbReference>
<evidence type="ECO:0000259" key="2">
    <source>
        <dbReference type="Pfam" id="PF23186"/>
    </source>
</evidence>
<evidence type="ECO:0000313" key="4">
    <source>
        <dbReference type="EMBL" id="MBN9643340.1"/>
    </source>
</evidence>
<dbReference type="RefSeq" id="WP_207117952.1">
    <property type="nucleotide sequence ID" value="NZ_JAFLEQ010000003.1"/>
</dbReference>
<dbReference type="CDD" id="cd02440">
    <property type="entry name" value="AdoMet_MTases"/>
    <property type="match status" value="1"/>
</dbReference>
<dbReference type="PROSITE" id="PS00092">
    <property type="entry name" value="N6_MTASE"/>
    <property type="match status" value="1"/>
</dbReference>
<dbReference type="InterPro" id="IPR055487">
    <property type="entry name" value="DUF7059"/>
</dbReference>
<dbReference type="InterPro" id="IPR007848">
    <property type="entry name" value="Small_mtfrase_dom"/>
</dbReference>
<protein>
    <submittedName>
        <fullName evidence="4">Methyltransferase</fullName>
    </submittedName>
</protein>
<feature type="domain" description="DUF7782" evidence="3">
    <location>
        <begin position="398"/>
        <end position="514"/>
    </location>
</feature>
<feature type="domain" description="DUF7059" evidence="2">
    <location>
        <begin position="17"/>
        <end position="95"/>
    </location>
</feature>
<proteinExistence type="predicted"/>
<dbReference type="InterPro" id="IPR002052">
    <property type="entry name" value="DNA_methylase_N6_adenine_CS"/>
</dbReference>
<dbReference type="Gene3D" id="3.40.50.150">
    <property type="entry name" value="Vaccinia Virus protein VP39"/>
    <property type="match status" value="1"/>
</dbReference>
<gene>
    <name evidence="4" type="ORF">JZY06_01640</name>
</gene>
<sequence length="519" mass="54474">MTDAEQAAAFLATALQAVDFTDDALSMAYGPALAALDRGEPAALWAATDGGSRLDTATRLFVLAAPVERTLAETVVGADTVAALVRAGVMDVNDQPTDAAGQAATATVCSRLQVRPHTINGLNQLVFADFPAAVTGVVPDRDHVPGSGAASWQLIGATPTTPVDSVLDLGCGGGIQMLAQWSSARTITGTDISVAALLRARLSCAAAQGMHPHQPHPTVTLSRGSWYEPVAGQRFDRIIANPPFVIAPPDSPTVYRESGLNLDGATEIAAAGAAEHLTDDGLAVILGSWVHLAEQDWRRRIASWFDDHGVEVRVIQRDVVDPALYVGTWLRDGSIDPHSADGVERASTWLDYLAAADVAAIGMGIITVKKRPADQPTEVICEQLLTPLRGPLAPEVADYFVRSQWLSGKTADDIAAARYRLADGVALEEVLLAADDGCGFIPAGYRLTRTDGPGFSHEIDEGLAAIVKGLNPSGLSLKDTVELYAAVSGDDSEQLVDAAVAAAVDLLRHGMIRPADLPL</sequence>
<dbReference type="Pfam" id="PF25004">
    <property type="entry name" value="DUF7782"/>
    <property type="match status" value="1"/>
</dbReference>
<dbReference type="InterPro" id="IPR029063">
    <property type="entry name" value="SAM-dependent_MTases_sf"/>
</dbReference>
<evidence type="ECO:0000259" key="1">
    <source>
        <dbReference type="Pfam" id="PF05175"/>
    </source>
</evidence>
<dbReference type="GO" id="GO:0003676">
    <property type="term" value="F:nucleic acid binding"/>
    <property type="evidence" value="ECO:0007669"/>
    <property type="project" value="InterPro"/>
</dbReference>
<keyword evidence="4" id="KW-0489">Methyltransferase</keyword>
<dbReference type="GO" id="GO:0032259">
    <property type="term" value="P:methylation"/>
    <property type="evidence" value="ECO:0007669"/>
    <property type="project" value="UniProtKB-KW"/>
</dbReference>
<accession>A0A939IWE9</accession>
<dbReference type="InterPro" id="IPR056684">
    <property type="entry name" value="DUF7782"/>
</dbReference>
<reference evidence="4" key="1">
    <citation type="submission" date="2021-03" db="EMBL/GenBank/DDBJ databases">
        <authorList>
            <person name="Sun Q."/>
        </authorList>
    </citation>
    <scope>NUCLEOTIDE SEQUENCE</scope>
    <source>
        <strain evidence="4">CCM 8862</strain>
    </source>
</reference>
<dbReference type="EMBL" id="JAFLEQ010000003">
    <property type="protein sequence ID" value="MBN9643340.1"/>
    <property type="molecule type" value="Genomic_DNA"/>
</dbReference>
<keyword evidence="4" id="KW-0808">Transferase</keyword>